<dbReference type="Proteomes" id="UP000271683">
    <property type="component" value="Unassembled WGS sequence"/>
</dbReference>
<gene>
    <name evidence="1" type="ORF">EDD30_4397</name>
</gene>
<organism evidence="1 2">
    <name type="scientific">Couchioplanes caeruleus</name>
    <dbReference type="NCBI Taxonomy" id="56438"/>
    <lineage>
        <taxon>Bacteria</taxon>
        <taxon>Bacillati</taxon>
        <taxon>Actinomycetota</taxon>
        <taxon>Actinomycetes</taxon>
        <taxon>Micromonosporales</taxon>
        <taxon>Micromonosporaceae</taxon>
        <taxon>Couchioplanes</taxon>
    </lineage>
</organism>
<name>A0A3N1GN03_9ACTN</name>
<sequence length="37" mass="4266">MPPGRLKTHGASVEEFLFEERRWEAVRQASAPALEIR</sequence>
<evidence type="ECO:0000313" key="1">
    <source>
        <dbReference type="EMBL" id="ROP31486.1"/>
    </source>
</evidence>
<proteinExistence type="predicted"/>
<dbReference type="EMBL" id="RJKL01000001">
    <property type="protein sequence ID" value="ROP31486.1"/>
    <property type="molecule type" value="Genomic_DNA"/>
</dbReference>
<dbReference type="AlphaFoldDB" id="A0A3N1GN03"/>
<protein>
    <submittedName>
        <fullName evidence="1">Uncharacterized protein</fullName>
    </submittedName>
</protein>
<accession>A0A3N1GN03</accession>
<reference evidence="1 2" key="1">
    <citation type="submission" date="2018-11" db="EMBL/GenBank/DDBJ databases">
        <title>Sequencing the genomes of 1000 actinobacteria strains.</title>
        <authorList>
            <person name="Klenk H.-P."/>
        </authorList>
    </citation>
    <scope>NUCLEOTIDE SEQUENCE [LARGE SCALE GENOMIC DNA]</scope>
    <source>
        <strain evidence="1 2">DSM 43634</strain>
    </source>
</reference>
<evidence type="ECO:0000313" key="2">
    <source>
        <dbReference type="Proteomes" id="UP000271683"/>
    </source>
</evidence>
<comment type="caution">
    <text evidence="1">The sequence shown here is derived from an EMBL/GenBank/DDBJ whole genome shotgun (WGS) entry which is preliminary data.</text>
</comment>